<dbReference type="EMBL" id="VIEB01001694">
    <property type="protein sequence ID" value="TQD70757.1"/>
    <property type="molecule type" value="Genomic_DNA"/>
</dbReference>
<dbReference type="PANTHER" id="PTHR15710">
    <property type="entry name" value="E3 UBIQUITIN-PROTEIN LIGASE PRAJA"/>
    <property type="match status" value="1"/>
</dbReference>
<dbReference type="PANTHER" id="PTHR15710:SF196">
    <property type="entry name" value="F6A14.12 PROTEIN-RELATED"/>
    <property type="match status" value="1"/>
</dbReference>
<evidence type="ECO:0000256" key="5">
    <source>
        <dbReference type="ARBA" id="ARBA00022833"/>
    </source>
</evidence>
<evidence type="ECO:0000256" key="6">
    <source>
        <dbReference type="PROSITE-ProRule" id="PRU00175"/>
    </source>
</evidence>
<dbReference type="GO" id="GO:0061630">
    <property type="term" value="F:ubiquitin protein ligase activity"/>
    <property type="evidence" value="ECO:0007669"/>
    <property type="project" value="UniProtKB-EC"/>
</dbReference>
<gene>
    <name evidence="8" type="ORF">C1H46_043712</name>
</gene>
<dbReference type="AlphaFoldDB" id="A0A540K944"/>
<comment type="catalytic activity">
    <reaction evidence="1">
        <text>S-ubiquitinyl-[E2 ubiquitin-conjugating enzyme]-L-cysteine + [acceptor protein]-L-lysine = [E2 ubiquitin-conjugating enzyme]-L-cysteine + N(6)-ubiquitinyl-[acceptor protein]-L-lysine.</text>
        <dbReference type="EC" id="2.3.2.27"/>
    </reaction>
</comment>
<dbReference type="SMART" id="SM00184">
    <property type="entry name" value="RING"/>
    <property type="match status" value="1"/>
</dbReference>
<dbReference type="GO" id="GO:0005737">
    <property type="term" value="C:cytoplasm"/>
    <property type="evidence" value="ECO:0007669"/>
    <property type="project" value="TreeGrafter"/>
</dbReference>
<sequence length="119" mass="13846">MVVRIDIYVADWNFMNRFGITDFREAFDDDGNEPTFVPASEASIKMLEKVNVEFSITCSVCMEEIRVDSEATRMPCLHIFDENCIVEWLHKSRFCPVCHFSMPADGDYTQRRLPCVCMM</sequence>
<dbReference type="Gene3D" id="3.30.40.10">
    <property type="entry name" value="Zinc/RING finger domain, C3HC4 (zinc finger)"/>
    <property type="match status" value="1"/>
</dbReference>
<feature type="domain" description="RING-type" evidence="7">
    <location>
        <begin position="58"/>
        <end position="99"/>
    </location>
</feature>
<dbReference type="GO" id="GO:0008270">
    <property type="term" value="F:zinc ion binding"/>
    <property type="evidence" value="ECO:0007669"/>
    <property type="project" value="UniProtKB-KW"/>
</dbReference>
<evidence type="ECO:0000256" key="4">
    <source>
        <dbReference type="ARBA" id="ARBA00022771"/>
    </source>
</evidence>
<keyword evidence="9" id="KW-1185">Reference proteome</keyword>
<comment type="caution">
    <text evidence="8">The sequence shown here is derived from an EMBL/GenBank/DDBJ whole genome shotgun (WGS) entry which is preliminary data.</text>
</comment>
<dbReference type="Proteomes" id="UP000315295">
    <property type="component" value="Unassembled WGS sequence"/>
</dbReference>
<dbReference type="Pfam" id="PF13639">
    <property type="entry name" value="zf-RING_2"/>
    <property type="match status" value="1"/>
</dbReference>
<organism evidence="8 9">
    <name type="scientific">Malus baccata</name>
    <name type="common">Siberian crab apple</name>
    <name type="synonym">Pyrus baccata</name>
    <dbReference type="NCBI Taxonomy" id="106549"/>
    <lineage>
        <taxon>Eukaryota</taxon>
        <taxon>Viridiplantae</taxon>
        <taxon>Streptophyta</taxon>
        <taxon>Embryophyta</taxon>
        <taxon>Tracheophyta</taxon>
        <taxon>Spermatophyta</taxon>
        <taxon>Magnoliopsida</taxon>
        <taxon>eudicotyledons</taxon>
        <taxon>Gunneridae</taxon>
        <taxon>Pentapetalae</taxon>
        <taxon>rosids</taxon>
        <taxon>fabids</taxon>
        <taxon>Rosales</taxon>
        <taxon>Rosaceae</taxon>
        <taxon>Amygdaloideae</taxon>
        <taxon>Maleae</taxon>
        <taxon>Malus</taxon>
    </lineage>
</organism>
<dbReference type="EC" id="2.3.2.27" evidence="2"/>
<proteinExistence type="predicted"/>
<evidence type="ECO:0000259" key="7">
    <source>
        <dbReference type="PROSITE" id="PS50089"/>
    </source>
</evidence>
<dbReference type="InterPro" id="IPR013083">
    <property type="entry name" value="Znf_RING/FYVE/PHD"/>
</dbReference>
<dbReference type="InterPro" id="IPR001841">
    <property type="entry name" value="Znf_RING"/>
</dbReference>
<evidence type="ECO:0000256" key="2">
    <source>
        <dbReference type="ARBA" id="ARBA00012483"/>
    </source>
</evidence>
<dbReference type="SUPFAM" id="SSF57850">
    <property type="entry name" value="RING/U-box"/>
    <property type="match status" value="1"/>
</dbReference>
<accession>A0A540K944</accession>
<dbReference type="PROSITE" id="PS50089">
    <property type="entry name" value="ZF_RING_2"/>
    <property type="match status" value="1"/>
</dbReference>
<name>A0A540K944_MALBA</name>
<evidence type="ECO:0000256" key="1">
    <source>
        <dbReference type="ARBA" id="ARBA00000900"/>
    </source>
</evidence>
<evidence type="ECO:0000313" key="9">
    <source>
        <dbReference type="Proteomes" id="UP000315295"/>
    </source>
</evidence>
<keyword evidence="4 6" id="KW-0863">Zinc-finger</keyword>
<reference evidence="8 9" key="1">
    <citation type="journal article" date="2019" name="G3 (Bethesda)">
        <title>Sequencing of a Wild Apple (Malus baccata) Genome Unravels the Differences Between Cultivated and Wild Apple Species Regarding Disease Resistance and Cold Tolerance.</title>
        <authorList>
            <person name="Chen X."/>
        </authorList>
    </citation>
    <scope>NUCLEOTIDE SEQUENCE [LARGE SCALE GENOMIC DNA]</scope>
    <source>
        <strain evidence="9">cv. Shandingzi</strain>
        <tissue evidence="8">Leaves</tissue>
    </source>
</reference>
<evidence type="ECO:0000313" key="8">
    <source>
        <dbReference type="EMBL" id="TQD70757.1"/>
    </source>
</evidence>
<keyword evidence="3" id="KW-0479">Metal-binding</keyword>
<evidence type="ECO:0000256" key="3">
    <source>
        <dbReference type="ARBA" id="ARBA00022723"/>
    </source>
</evidence>
<protein>
    <recommendedName>
        <fullName evidence="2">RING-type E3 ubiquitin transferase</fullName>
        <ecNumber evidence="2">2.3.2.27</ecNumber>
    </recommendedName>
</protein>
<keyword evidence="5" id="KW-0862">Zinc</keyword>
<dbReference type="GO" id="GO:0016567">
    <property type="term" value="P:protein ubiquitination"/>
    <property type="evidence" value="ECO:0007669"/>
    <property type="project" value="TreeGrafter"/>
</dbReference>